<comment type="similarity">
    <text evidence="1">Belongs to the short-chain dehydrogenases/reductases (SDR) family.</text>
</comment>
<comment type="caution">
    <text evidence="5">The sequence shown here is derived from an EMBL/GenBank/DDBJ whole genome shotgun (WGS) entry which is preliminary data.</text>
</comment>
<sequence length="331" mass="35044">MGARSHPSEHTGAHGSAAGTPDAGDAAIPLQEDVMADSTAPERAPVSQFPTSPPPETQQREPGSEAQMQLAPIVIRESYRGSGKLEGKVALITGGDSGIGRAVAVHFAHEGADVAVAYLDEHEDARATRQMVEDVGRRCVLLAGDIGDPAFCRDAVEGTVRDLGGLNILVNNAAEQHPQEDLTDITPEQLERTFRTNIFAMFYLTQAALPHLRRGDAIINTTSVTAYKGSPQLLDYSSTKGAIVAFTRSLSGNLAKRGVRVNAVAPGPIWTPLIPSTFDEKRVEEHGQSTPLERLGQPADVAPAYVFLASDDGAYITGQVIHPNGGDVVNG</sequence>
<feature type="region of interest" description="Disordered" evidence="3">
    <location>
        <begin position="1"/>
        <end position="68"/>
    </location>
</feature>
<keyword evidence="2" id="KW-0560">Oxidoreductase</keyword>
<dbReference type="PANTHER" id="PTHR48107:SF16">
    <property type="entry name" value="NADPH-DEPENDENT ALDEHYDE REDUCTASE 1, CHLOROPLASTIC"/>
    <property type="match status" value="1"/>
</dbReference>
<dbReference type="InterPro" id="IPR020904">
    <property type="entry name" value="Sc_DH/Rdtase_CS"/>
</dbReference>
<name>A0ABQ3JWA8_9DEIO</name>
<dbReference type="InterPro" id="IPR036291">
    <property type="entry name" value="NAD(P)-bd_dom_sf"/>
</dbReference>
<protein>
    <recommendedName>
        <fullName evidence="4">Ketoreductase domain-containing protein</fullName>
    </recommendedName>
</protein>
<dbReference type="EMBL" id="BNAJ01000026">
    <property type="protein sequence ID" value="GHF65876.1"/>
    <property type="molecule type" value="Genomic_DNA"/>
</dbReference>
<evidence type="ECO:0000313" key="6">
    <source>
        <dbReference type="Proteomes" id="UP000619376"/>
    </source>
</evidence>
<evidence type="ECO:0000259" key="4">
    <source>
        <dbReference type="SMART" id="SM00822"/>
    </source>
</evidence>
<dbReference type="SUPFAM" id="SSF51735">
    <property type="entry name" value="NAD(P)-binding Rossmann-fold domains"/>
    <property type="match status" value="1"/>
</dbReference>
<dbReference type="PRINTS" id="PR00081">
    <property type="entry name" value="GDHRDH"/>
</dbReference>
<feature type="domain" description="Ketoreductase" evidence="4">
    <location>
        <begin position="88"/>
        <end position="267"/>
    </location>
</feature>
<dbReference type="Gene3D" id="3.40.50.720">
    <property type="entry name" value="NAD(P)-binding Rossmann-like Domain"/>
    <property type="match status" value="1"/>
</dbReference>
<dbReference type="InterPro" id="IPR057326">
    <property type="entry name" value="KR_dom"/>
</dbReference>
<feature type="compositionally biased region" description="Basic and acidic residues" evidence="3">
    <location>
        <begin position="1"/>
        <end position="12"/>
    </location>
</feature>
<organism evidence="5 6">
    <name type="scientific">Deinococcus metalli</name>
    <dbReference type="NCBI Taxonomy" id="1141878"/>
    <lineage>
        <taxon>Bacteria</taxon>
        <taxon>Thermotogati</taxon>
        <taxon>Deinococcota</taxon>
        <taxon>Deinococci</taxon>
        <taxon>Deinococcales</taxon>
        <taxon>Deinococcaceae</taxon>
        <taxon>Deinococcus</taxon>
    </lineage>
</organism>
<dbReference type="Proteomes" id="UP000619376">
    <property type="component" value="Unassembled WGS sequence"/>
</dbReference>
<dbReference type="InterPro" id="IPR002347">
    <property type="entry name" value="SDR_fam"/>
</dbReference>
<evidence type="ECO:0000256" key="1">
    <source>
        <dbReference type="ARBA" id="ARBA00006484"/>
    </source>
</evidence>
<dbReference type="PRINTS" id="PR00080">
    <property type="entry name" value="SDRFAMILY"/>
</dbReference>
<dbReference type="Pfam" id="PF13561">
    <property type="entry name" value="adh_short_C2"/>
    <property type="match status" value="1"/>
</dbReference>
<dbReference type="PROSITE" id="PS00061">
    <property type="entry name" value="ADH_SHORT"/>
    <property type="match status" value="1"/>
</dbReference>
<evidence type="ECO:0000256" key="2">
    <source>
        <dbReference type="ARBA" id="ARBA00023002"/>
    </source>
</evidence>
<accession>A0ABQ3JWA8</accession>
<reference evidence="6" key="1">
    <citation type="journal article" date="2019" name="Int. J. Syst. Evol. Microbiol.">
        <title>The Global Catalogue of Microorganisms (GCM) 10K type strain sequencing project: providing services to taxonomists for standard genome sequencing and annotation.</title>
        <authorList>
            <consortium name="The Broad Institute Genomics Platform"/>
            <consortium name="The Broad Institute Genome Sequencing Center for Infectious Disease"/>
            <person name="Wu L."/>
            <person name="Ma J."/>
        </authorList>
    </citation>
    <scope>NUCLEOTIDE SEQUENCE [LARGE SCALE GENOMIC DNA]</scope>
    <source>
        <strain evidence="6">CGMCC 1.18437</strain>
    </source>
</reference>
<proteinExistence type="inferred from homology"/>
<evidence type="ECO:0000313" key="5">
    <source>
        <dbReference type="EMBL" id="GHF65876.1"/>
    </source>
</evidence>
<evidence type="ECO:0000256" key="3">
    <source>
        <dbReference type="SAM" id="MobiDB-lite"/>
    </source>
</evidence>
<dbReference type="NCBIfam" id="NF005214">
    <property type="entry name" value="PRK06701.1"/>
    <property type="match status" value="1"/>
</dbReference>
<keyword evidence="6" id="KW-1185">Reference proteome</keyword>
<gene>
    <name evidence="5" type="ORF">GCM10017781_47010</name>
</gene>
<dbReference type="SMART" id="SM00822">
    <property type="entry name" value="PKS_KR"/>
    <property type="match status" value="1"/>
</dbReference>
<dbReference type="CDD" id="cd05355">
    <property type="entry name" value="SDR_c1"/>
    <property type="match status" value="1"/>
</dbReference>
<dbReference type="PANTHER" id="PTHR48107">
    <property type="entry name" value="NADPH-DEPENDENT ALDEHYDE REDUCTASE-LIKE PROTEIN, CHLOROPLASTIC-RELATED"/>
    <property type="match status" value="1"/>
</dbReference>